<dbReference type="Pfam" id="PF00903">
    <property type="entry name" value="Glyoxalase"/>
    <property type="match status" value="1"/>
</dbReference>
<dbReference type="PROSITE" id="PS51819">
    <property type="entry name" value="VOC"/>
    <property type="match status" value="1"/>
</dbReference>
<dbReference type="GO" id="GO:0046872">
    <property type="term" value="F:metal ion binding"/>
    <property type="evidence" value="ECO:0007669"/>
    <property type="project" value="UniProtKB-KW"/>
</dbReference>
<sequence>MKNILLISLLLVVGIGQGQTEFDKSFVSIGVIVSDLDSALDFYTNIIGMKETGGFNVNEEFARKTGLTGGVPFDVKILKLQDDPNATEYKLMSFGNEKNTSETHIQERNGMRYITLFYKSTVEVLNRLKANNVKLLGETPIKLADGRSFILVQDPDGTFIELIGN</sequence>
<protein>
    <submittedName>
        <fullName evidence="3">Glyoxalase</fullName>
    </submittedName>
</protein>
<dbReference type="SUPFAM" id="SSF54593">
    <property type="entry name" value="Glyoxalase/Bleomycin resistance protein/Dihydroxybiphenyl dioxygenase"/>
    <property type="match status" value="1"/>
</dbReference>
<proteinExistence type="predicted"/>
<evidence type="ECO:0000313" key="4">
    <source>
        <dbReference type="Proteomes" id="UP000245762"/>
    </source>
</evidence>
<feature type="domain" description="VOC" evidence="2">
    <location>
        <begin position="25"/>
        <end position="165"/>
    </location>
</feature>
<keyword evidence="1" id="KW-0479">Metal-binding</keyword>
<dbReference type="InterPro" id="IPR037523">
    <property type="entry name" value="VOC_core"/>
</dbReference>
<organism evidence="3 4">
    <name type="scientific">Flagellimonas aquimarina</name>
    <dbReference type="NCBI Taxonomy" id="2201895"/>
    <lineage>
        <taxon>Bacteria</taxon>
        <taxon>Pseudomonadati</taxon>
        <taxon>Bacteroidota</taxon>
        <taxon>Flavobacteriia</taxon>
        <taxon>Flavobacteriales</taxon>
        <taxon>Flavobacteriaceae</taxon>
        <taxon>Flagellimonas</taxon>
    </lineage>
</organism>
<dbReference type="AlphaFoldDB" id="A0A316KXD2"/>
<keyword evidence="4" id="KW-1185">Reference proteome</keyword>
<dbReference type="InterPro" id="IPR051785">
    <property type="entry name" value="MMCE/EMCE_epimerase"/>
</dbReference>
<comment type="caution">
    <text evidence="3">The sequence shown here is derived from an EMBL/GenBank/DDBJ whole genome shotgun (WGS) entry which is preliminary data.</text>
</comment>
<gene>
    <name evidence="3" type="ORF">DKG77_09470</name>
</gene>
<dbReference type="GO" id="GO:0004493">
    <property type="term" value="F:methylmalonyl-CoA epimerase activity"/>
    <property type="evidence" value="ECO:0007669"/>
    <property type="project" value="TreeGrafter"/>
</dbReference>
<evidence type="ECO:0000256" key="1">
    <source>
        <dbReference type="ARBA" id="ARBA00022723"/>
    </source>
</evidence>
<evidence type="ECO:0000259" key="2">
    <source>
        <dbReference type="PROSITE" id="PS51819"/>
    </source>
</evidence>
<dbReference type="OrthoDB" id="9792626at2"/>
<dbReference type="InterPro" id="IPR029068">
    <property type="entry name" value="Glyas_Bleomycin-R_OHBP_Dase"/>
</dbReference>
<name>A0A316KXD2_9FLAO</name>
<dbReference type="Proteomes" id="UP000245762">
    <property type="component" value="Unassembled WGS sequence"/>
</dbReference>
<dbReference type="Gene3D" id="3.10.180.10">
    <property type="entry name" value="2,3-Dihydroxybiphenyl 1,2-Dioxygenase, domain 1"/>
    <property type="match status" value="1"/>
</dbReference>
<dbReference type="PANTHER" id="PTHR43048">
    <property type="entry name" value="METHYLMALONYL-COA EPIMERASE"/>
    <property type="match status" value="1"/>
</dbReference>
<dbReference type="GO" id="GO:0046491">
    <property type="term" value="P:L-methylmalonyl-CoA metabolic process"/>
    <property type="evidence" value="ECO:0007669"/>
    <property type="project" value="TreeGrafter"/>
</dbReference>
<dbReference type="InterPro" id="IPR004360">
    <property type="entry name" value="Glyas_Fos-R_dOase_dom"/>
</dbReference>
<dbReference type="EMBL" id="QGEG01000002">
    <property type="protein sequence ID" value="PWL38484.1"/>
    <property type="molecule type" value="Genomic_DNA"/>
</dbReference>
<dbReference type="RefSeq" id="WP_109662465.1">
    <property type="nucleotide sequence ID" value="NZ_QGEG01000002.1"/>
</dbReference>
<reference evidence="3 4" key="1">
    <citation type="submission" date="2018-05" db="EMBL/GenBank/DDBJ databases">
        <title>Complete genome sequence of Flagellimonas aquimarina ECD12 isolated from seaweed Ecklonia cava.</title>
        <authorList>
            <person name="Choi S."/>
            <person name="Seong C."/>
        </authorList>
    </citation>
    <scope>NUCLEOTIDE SEQUENCE [LARGE SCALE GENOMIC DNA]</scope>
    <source>
        <strain evidence="3 4">ECD12</strain>
    </source>
</reference>
<evidence type="ECO:0000313" key="3">
    <source>
        <dbReference type="EMBL" id="PWL38484.1"/>
    </source>
</evidence>
<accession>A0A316KXD2</accession>
<dbReference type="PANTHER" id="PTHR43048:SF3">
    <property type="entry name" value="METHYLMALONYL-COA EPIMERASE, MITOCHONDRIAL"/>
    <property type="match status" value="1"/>
</dbReference>